<dbReference type="PANTHER" id="PTHR10151">
    <property type="entry name" value="ECTONUCLEOTIDE PYROPHOSPHATASE/PHOSPHODIESTERASE"/>
    <property type="match status" value="1"/>
</dbReference>
<protein>
    <submittedName>
        <fullName evidence="2">Alkaline phosphatase</fullName>
    </submittedName>
</protein>
<comment type="caution">
    <text evidence="2">The sequence shown here is derived from an EMBL/GenBank/DDBJ whole genome shotgun (WGS) entry which is preliminary data.</text>
</comment>
<dbReference type="PANTHER" id="PTHR10151:SF120">
    <property type="entry name" value="BIS(5'-ADENOSYL)-TRIPHOSPHATASE"/>
    <property type="match status" value="1"/>
</dbReference>
<dbReference type="Gene3D" id="3.40.720.10">
    <property type="entry name" value="Alkaline Phosphatase, subunit A"/>
    <property type="match status" value="1"/>
</dbReference>
<organism evidence="2 3">
    <name type="scientific">Danxiaibacter flavus</name>
    <dbReference type="NCBI Taxonomy" id="3049108"/>
    <lineage>
        <taxon>Bacteria</taxon>
        <taxon>Pseudomonadati</taxon>
        <taxon>Bacteroidota</taxon>
        <taxon>Chitinophagia</taxon>
        <taxon>Chitinophagales</taxon>
        <taxon>Chitinophagaceae</taxon>
        <taxon>Danxiaibacter</taxon>
    </lineage>
</organism>
<dbReference type="SUPFAM" id="SSF53649">
    <property type="entry name" value="Alkaline phosphatase-like"/>
    <property type="match status" value="1"/>
</dbReference>
<evidence type="ECO:0000313" key="3">
    <source>
        <dbReference type="Proteomes" id="UP001560573"/>
    </source>
</evidence>
<gene>
    <name evidence="2" type="ORF">QTN47_05590</name>
</gene>
<name>A0ABV3ZCL7_9BACT</name>
<evidence type="ECO:0000256" key="1">
    <source>
        <dbReference type="SAM" id="SignalP"/>
    </source>
</evidence>
<dbReference type="Pfam" id="PF01663">
    <property type="entry name" value="Phosphodiest"/>
    <property type="match status" value="1"/>
</dbReference>
<dbReference type="RefSeq" id="WP_369328351.1">
    <property type="nucleotide sequence ID" value="NZ_JAULBC010000001.1"/>
</dbReference>
<dbReference type="InterPro" id="IPR017850">
    <property type="entry name" value="Alkaline_phosphatase_core_sf"/>
</dbReference>
<sequence>MKKIILSLCSLFCLHFCFAQIKNVKHVVLIGFDGFGAYSFDKADIPNIRNVMNSGSWSLHARSVLPSSSADNWASMLMGAGTELHGYTEWDSKKPELPSQQLDQFNMFPSIFTLLKEQKPAAETGVVYEWGGIGYLFPHNAVSFSLHAEGDSNTLVKSIDYIKSKKPLFTFVHFSDIDGVGHNIGHGTPEYYQQVHKSDKYVGEIMQALDDAGMKENTIVIISADHGGINKGHGGKTLQEVEIPWIIAGPGVKSNNEVKESIMTYDTAATIAYILGLKTPQVWTGRNVAAAFKK</sequence>
<keyword evidence="3" id="KW-1185">Reference proteome</keyword>
<feature type="signal peptide" evidence="1">
    <location>
        <begin position="1"/>
        <end position="19"/>
    </location>
</feature>
<reference evidence="2 3" key="1">
    <citation type="submission" date="2023-07" db="EMBL/GenBank/DDBJ databases">
        <authorList>
            <person name="Lian W.-H."/>
        </authorList>
    </citation>
    <scope>NUCLEOTIDE SEQUENCE [LARGE SCALE GENOMIC DNA]</scope>
    <source>
        <strain evidence="2 3">SYSU DXS3180</strain>
    </source>
</reference>
<keyword evidence="1" id="KW-0732">Signal</keyword>
<dbReference type="CDD" id="cd00016">
    <property type="entry name" value="ALP_like"/>
    <property type="match status" value="1"/>
</dbReference>
<dbReference type="InterPro" id="IPR002591">
    <property type="entry name" value="Phosphodiest/P_Trfase"/>
</dbReference>
<dbReference type="Proteomes" id="UP001560573">
    <property type="component" value="Unassembled WGS sequence"/>
</dbReference>
<dbReference type="EMBL" id="JAULBC010000001">
    <property type="protein sequence ID" value="MEX6686954.1"/>
    <property type="molecule type" value="Genomic_DNA"/>
</dbReference>
<feature type="chain" id="PRO_5045571781" evidence="1">
    <location>
        <begin position="20"/>
        <end position="294"/>
    </location>
</feature>
<evidence type="ECO:0000313" key="2">
    <source>
        <dbReference type="EMBL" id="MEX6686954.1"/>
    </source>
</evidence>
<proteinExistence type="predicted"/>
<accession>A0ABV3ZCL7</accession>